<proteinExistence type="predicted"/>
<dbReference type="AlphaFoldDB" id="A0A0B7B8B6"/>
<gene>
    <name evidence="1" type="primary">ORF169242</name>
</gene>
<dbReference type="EMBL" id="HACG01042287">
    <property type="protein sequence ID" value="CEK89152.1"/>
    <property type="molecule type" value="Transcribed_RNA"/>
</dbReference>
<organism evidence="1">
    <name type="scientific">Arion vulgaris</name>
    <dbReference type="NCBI Taxonomy" id="1028688"/>
    <lineage>
        <taxon>Eukaryota</taxon>
        <taxon>Metazoa</taxon>
        <taxon>Spiralia</taxon>
        <taxon>Lophotrochozoa</taxon>
        <taxon>Mollusca</taxon>
        <taxon>Gastropoda</taxon>
        <taxon>Heterobranchia</taxon>
        <taxon>Euthyneura</taxon>
        <taxon>Panpulmonata</taxon>
        <taxon>Eupulmonata</taxon>
        <taxon>Stylommatophora</taxon>
        <taxon>Helicina</taxon>
        <taxon>Arionoidea</taxon>
        <taxon>Arionidae</taxon>
        <taxon>Arion</taxon>
    </lineage>
</organism>
<evidence type="ECO:0000313" key="1">
    <source>
        <dbReference type="EMBL" id="CEK89152.1"/>
    </source>
</evidence>
<accession>A0A0B7B8B6</accession>
<name>A0A0B7B8B6_9EUPU</name>
<feature type="non-terminal residue" evidence="1">
    <location>
        <position position="78"/>
    </location>
</feature>
<sequence>MCADVLQKVVDSNPNLAVCALFHELPKIVVGATKLVLCATILADCMSFLQTWMEQYGKAHYIEVNPLLLEPFLKTLIF</sequence>
<protein>
    <submittedName>
        <fullName evidence="1">Uncharacterized protein</fullName>
    </submittedName>
</protein>
<reference evidence="1" key="1">
    <citation type="submission" date="2014-12" db="EMBL/GenBank/DDBJ databases">
        <title>Insight into the proteome of Arion vulgaris.</title>
        <authorList>
            <person name="Aradska J."/>
            <person name="Bulat T."/>
            <person name="Smidak R."/>
            <person name="Sarate P."/>
            <person name="Gangsoo J."/>
            <person name="Sialana F."/>
            <person name="Bilban M."/>
            <person name="Lubec G."/>
        </authorList>
    </citation>
    <scope>NUCLEOTIDE SEQUENCE</scope>
    <source>
        <tissue evidence="1">Skin</tissue>
    </source>
</reference>